<protein>
    <recommendedName>
        <fullName evidence="1">Heavy metal binding domain-containing protein</fullName>
    </recommendedName>
</protein>
<dbReference type="AlphaFoldDB" id="A0A4Q9B9I7"/>
<name>A0A4Q9B9I7_9BACT</name>
<accession>A0A4Q9B9I7</accession>
<reference evidence="2 3" key="1">
    <citation type="submission" date="2019-02" db="EMBL/GenBank/DDBJ databases">
        <title>Genome of a new Bacteroidetes strain.</title>
        <authorList>
            <person name="Pitt A."/>
        </authorList>
    </citation>
    <scope>NUCLEOTIDE SEQUENCE [LARGE SCALE GENOMIC DNA]</scope>
    <source>
        <strain evidence="2 3">103A-SOEBACH</strain>
    </source>
</reference>
<dbReference type="EMBL" id="SEWY01000004">
    <property type="protein sequence ID" value="TBH71866.1"/>
    <property type="molecule type" value="Genomic_DNA"/>
</dbReference>
<dbReference type="Proteomes" id="UP000293583">
    <property type="component" value="Unassembled WGS sequence"/>
</dbReference>
<sequence length="62" mass="7052">MVKITETIDNHPQKGSQPKTKIVTKYVCPMDGTTADTKGECPKCGMDMKEMNEQKMEENHKH</sequence>
<comment type="caution">
    <text evidence="2">The sequence shown here is derived from an EMBL/GenBank/DDBJ whole genome shotgun (WGS) entry which is preliminary data.</text>
</comment>
<dbReference type="OrthoDB" id="1521937at2"/>
<dbReference type="InterPro" id="IPR045800">
    <property type="entry name" value="HMBD"/>
</dbReference>
<gene>
    <name evidence="2" type="ORF">EWU20_08535</name>
</gene>
<keyword evidence="3" id="KW-1185">Reference proteome</keyword>
<feature type="domain" description="Heavy metal binding" evidence="1">
    <location>
        <begin position="25"/>
        <end position="50"/>
    </location>
</feature>
<evidence type="ECO:0000313" key="2">
    <source>
        <dbReference type="EMBL" id="TBH71866.1"/>
    </source>
</evidence>
<dbReference type="Pfam" id="PF19335">
    <property type="entry name" value="HMBD"/>
    <property type="match status" value="1"/>
</dbReference>
<evidence type="ECO:0000313" key="3">
    <source>
        <dbReference type="Proteomes" id="UP000293583"/>
    </source>
</evidence>
<dbReference type="GO" id="GO:0046872">
    <property type="term" value="F:metal ion binding"/>
    <property type="evidence" value="ECO:0007669"/>
    <property type="project" value="InterPro"/>
</dbReference>
<evidence type="ECO:0000259" key="1">
    <source>
        <dbReference type="Pfam" id="PF19335"/>
    </source>
</evidence>
<organism evidence="2 3">
    <name type="scientific">Aquirufa antheringensis</name>
    <dbReference type="NCBI Taxonomy" id="2516559"/>
    <lineage>
        <taxon>Bacteria</taxon>
        <taxon>Pseudomonadati</taxon>
        <taxon>Bacteroidota</taxon>
        <taxon>Cytophagia</taxon>
        <taxon>Cytophagales</taxon>
        <taxon>Flectobacillaceae</taxon>
        <taxon>Aquirufa</taxon>
    </lineage>
</organism>
<dbReference type="RefSeq" id="WP_130923502.1">
    <property type="nucleotide sequence ID" value="NZ_JAANOM010000003.1"/>
</dbReference>
<proteinExistence type="predicted"/>